<organism evidence="2">
    <name type="scientific">viral metagenome</name>
    <dbReference type="NCBI Taxonomy" id="1070528"/>
    <lineage>
        <taxon>unclassified sequences</taxon>
        <taxon>metagenomes</taxon>
        <taxon>organismal metagenomes</taxon>
    </lineage>
</organism>
<dbReference type="EMBL" id="MN740129">
    <property type="protein sequence ID" value="QHT88988.1"/>
    <property type="molecule type" value="Genomic_DNA"/>
</dbReference>
<protein>
    <submittedName>
        <fullName evidence="2">Uncharacterized protein</fullName>
    </submittedName>
</protein>
<sequence length="324" mass="37215">MSASTKVSNKKEELKEKEEDDLLDDIAFADEVAFADDIEEAVKGQSVSRQISYSNTIGPGATIKFGVNPNRIKNPAIIVPGKQKYEIDIPEENIPELIEKAQEMSPLLISHATNIASQIQQQTSIRSPRVYTWILIAEIEGGIYKLKLLVNEVMSRQEIGTAHIDMFYRYSRQTGKEPDRVYLSGEFQTSTSSRKILLEFNLSSGTFMLDKFFRLKNKTQLTQLKVDDTDLPSPEEVIRYFQTEILPIFFSPAKFTISYSENTFIKATKTITQEEWDYLQELFKDTPDFFKSKTGLGLKRKTIKRKTIKRKTIKRKTKNKKPTN</sequence>
<accession>A0A6C0I7I8</accession>
<feature type="region of interest" description="Disordered" evidence="1">
    <location>
        <begin position="1"/>
        <end position="20"/>
    </location>
</feature>
<evidence type="ECO:0000313" key="2">
    <source>
        <dbReference type="EMBL" id="QHT88988.1"/>
    </source>
</evidence>
<proteinExistence type="predicted"/>
<dbReference type="AlphaFoldDB" id="A0A6C0I7I8"/>
<evidence type="ECO:0000256" key="1">
    <source>
        <dbReference type="SAM" id="MobiDB-lite"/>
    </source>
</evidence>
<reference evidence="2" key="1">
    <citation type="journal article" date="2020" name="Nature">
        <title>Giant virus diversity and host interactions through global metagenomics.</title>
        <authorList>
            <person name="Schulz F."/>
            <person name="Roux S."/>
            <person name="Paez-Espino D."/>
            <person name="Jungbluth S."/>
            <person name="Walsh D.A."/>
            <person name="Denef V.J."/>
            <person name="McMahon K.D."/>
            <person name="Konstantinidis K.T."/>
            <person name="Eloe-Fadrosh E.A."/>
            <person name="Kyrpides N.C."/>
            <person name="Woyke T."/>
        </authorList>
    </citation>
    <scope>NUCLEOTIDE SEQUENCE</scope>
    <source>
        <strain evidence="2">GVMAG-M-3300023184-51</strain>
    </source>
</reference>
<name>A0A6C0I7I8_9ZZZZ</name>